<protein>
    <submittedName>
        <fullName evidence="1">Cyclase family protein</fullName>
    </submittedName>
</protein>
<dbReference type="GO" id="GO:0019441">
    <property type="term" value="P:L-tryptophan catabolic process to kynurenine"/>
    <property type="evidence" value="ECO:0007669"/>
    <property type="project" value="InterPro"/>
</dbReference>
<dbReference type="InterPro" id="IPR037175">
    <property type="entry name" value="KFase_sf"/>
</dbReference>
<proteinExistence type="predicted"/>
<dbReference type="Pfam" id="PF04199">
    <property type="entry name" value="Cyclase"/>
    <property type="match status" value="1"/>
</dbReference>
<dbReference type="Gene3D" id="3.50.30.50">
    <property type="entry name" value="Putative cyclase"/>
    <property type="match status" value="1"/>
</dbReference>
<dbReference type="OrthoDB" id="7067800at2"/>
<evidence type="ECO:0000313" key="1">
    <source>
        <dbReference type="EMBL" id="MTD53182.1"/>
    </source>
</evidence>
<dbReference type="GO" id="GO:0004061">
    <property type="term" value="F:arylformamidase activity"/>
    <property type="evidence" value="ECO:0007669"/>
    <property type="project" value="InterPro"/>
</dbReference>
<dbReference type="InterPro" id="IPR007325">
    <property type="entry name" value="KFase/CYL"/>
</dbReference>
<dbReference type="PANTHER" id="PTHR34861">
    <property type="match status" value="1"/>
</dbReference>
<accession>A0A6N7YMC5</accession>
<sequence>MDVPKYRELPLIGETGDYRHAWQVFPPDDDLGCLRHLTPEARRRGLATVTENVVVNISLPLDEPDPPLFGRKRFTHTVFSPSRNSMDDRLDGFFPQGSTQWDGFRHVRAREFGFFTGHQGDFADDRLGIGHWAQAGIIGRGVLLDLSEEDGVIGPGRLARAAADAGVEVLPGDILCVRTGWLERYRRGDAVAGEQRRWPGLAGSSAMAELLWGWQISAVTADNPALEVAPGRPEDGSLHRRLLPLLGLPIGELFTFDRLAQACRELGRFAFLFVSVPLNLPGGVGSPANAVAVL</sequence>
<reference evidence="1 2" key="1">
    <citation type="submission" date="2019-11" db="EMBL/GenBank/DDBJ databases">
        <title>Draft genome of Amycolatopsis RM579.</title>
        <authorList>
            <person name="Duangmal K."/>
            <person name="Mingma R."/>
        </authorList>
    </citation>
    <scope>NUCLEOTIDE SEQUENCE [LARGE SCALE GENOMIC DNA]</scope>
    <source>
        <strain evidence="1 2">RM579</strain>
    </source>
</reference>
<dbReference type="SUPFAM" id="SSF102198">
    <property type="entry name" value="Putative cyclase"/>
    <property type="match status" value="1"/>
</dbReference>
<dbReference type="PANTHER" id="PTHR34861:SF11">
    <property type="entry name" value="CYCLASE"/>
    <property type="match status" value="1"/>
</dbReference>
<dbReference type="AlphaFoldDB" id="A0A6N7YMC5"/>
<gene>
    <name evidence="1" type="ORF">GKO32_04195</name>
</gene>
<evidence type="ECO:0000313" key="2">
    <source>
        <dbReference type="Proteomes" id="UP000440096"/>
    </source>
</evidence>
<name>A0A6N7YMC5_9PSEU</name>
<organism evidence="1 2">
    <name type="scientific">Amycolatopsis pithecellobii</name>
    <dbReference type="NCBI Taxonomy" id="664692"/>
    <lineage>
        <taxon>Bacteria</taxon>
        <taxon>Bacillati</taxon>
        <taxon>Actinomycetota</taxon>
        <taxon>Actinomycetes</taxon>
        <taxon>Pseudonocardiales</taxon>
        <taxon>Pseudonocardiaceae</taxon>
        <taxon>Amycolatopsis</taxon>
    </lineage>
</organism>
<dbReference type="EMBL" id="WMBA01000004">
    <property type="protein sequence ID" value="MTD53182.1"/>
    <property type="molecule type" value="Genomic_DNA"/>
</dbReference>
<dbReference type="Proteomes" id="UP000440096">
    <property type="component" value="Unassembled WGS sequence"/>
</dbReference>
<comment type="caution">
    <text evidence="1">The sequence shown here is derived from an EMBL/GenBank/DDBJ whole genome shotgun (WGS) entry which is preliminary data.</text>
</comment>
<keyword evidence="2" id="KW-1185">Reference proteome</keyword>
<dbReference type="RefSeq" id="WP_154755430.1">
    <property type="nucleotide sequence ID" value="NZ_WMBA01000004.1"/>
</dbReference>